<protein>
    <submittedName>
        <fullName evidence="2">Uncharacterized protein</fullName>
    </submittedName>
</protein>
<evidence type="ECO:0000313" key="3">
    <source>
        <dbReference type="Proteomes" id="UP000678393"/>
    </source>
</evidence>
<dbReference type="AlphaFoldDB" id="A0A8S4A138"/>
<keyword evidence="1" id="KW-0732">Signal</keyword>
<accession>A0A8S4A138</accession>
<keyword evidence="3" id="KW-1185">Reference proteome</keyword>
<evidence type="ECO:0000256" key="1">
    <source>
        <dbReference type="SAM" id="SignalP"/>
    </source>
</evidence>
<evidence type="ECO:0000313" key="2">
    <source>
        <dbReference type="EMBL" id="CAG5134040.1"/>
    </source>
</evidence>
<gene>
    <name evidence="2" type="ORF">CUNI_LOCUS19598</name>
</gene>
<organism evidence="2 3">
    <name type="scientific">Candidula unifasciata</name>
    <dbReference type="NCBI Taxonomy" id="100452"/>
    <lineage>
        <taxon>Eukaryota</taxon>
        <taxon>Metazoa</taxon>
        <taxon>Spiralia</taxon>
        <taxon>Lophotrochozoa</taxon>
        <taxon>Mollusca</taxon>
        <taxon>Gastropoda</taxon>
        <taxon>Heterobranchia</taxon>
        <taxon>Euthyneura</taxon>
        <taxon>Panpulmonata</taxon>
        <taxon>Eupulmonata</taxon>
        <taxon>Stylommatophora</taxon>
        <taxon>Helicina</taxon>
        <taxon>Helicoidea</taxon>
        <taxon>Geomitridae</taxon>
        <taxon>Candidula</taxon>
    </lineage>
</organism>
<sequence length="109" mass="12073">MKSVFIFFAVLAASTFAEYSLVEREVHVIIHDNPSITETDCIQKCDNVFGLLDPIDEANNDIECAEECHCHITNPLCDAQESVNKSSTLKQSLFTFVLSAVCAISLLFV</sequence>
<feature type="signal peptide" evidence="1">
    <location>
        <begin position="1"/>
        <end position="17"/>
    </location>
</feature>
<name>A0A8S4A138_9EUPU</name>
<comment type="caution">
    <text evidence="2">The sequence shown here is derived from an EMBL/GenBank/DDBJ whole genome shotgun (WGS) entry which is preliminary data.</text>
</comment>
<dbReference type="EMBL" id="CAJHNH020006703">
    <property type="protein sequence ID" value="CAG5134040.1"/>
    <property type="molecule type" value="Genomic_DNA"/>
</dbReference>
<proteinExistence type="predicted"/>
<dbReference type="Proteomes" id="UP000678393">
    <property type="component" value="Unassembled WGS sequence"/>
</dbReference>
<feature type="chain" id="PRO_5035713826" evidence="1">
    <location>
        <begin position="18"/>
        <end position="109"/>
    </location>
</feature>
<reference evidence="2" key="1">
    <citation type="submission" date="2021-04" db="EMBL/GenBank/DDBJ databases">
        <authorList>
            <consortium name="Molecular Ecology Group"/>
        </authorList>
    </citation>
    <scope>NUCLEOTIDE SEQUENCE</scope>
</reference>